<organism evidence="2 3">
    <name type="scientific">Stephania japonica</name>
    <dbReference type="NCBI Taxonomy" id="461633"/>
    <lineage>
        <taxon>Eukaryota</taxon>
        <taxon>Viridiplantae</taxon>
        <taxon>Streptophyta</taxon>
        <taxon>Embryophyta</taxon>
        <taxon>Tracheophyta</taxon>
        <taxon>Spermatophyta</taxon>
        <taxon>Magnoliopsida</taxon>
        <taxon>Ranunculales</taxon>
        <taxon>Menispermaceae</taxon>
        <taxon>Menispermoideae</taxon>
        <taxon>Cissampelideae</taxon>
        <taxon>Stephania</taxon>
    </lineage>
</organism>
<reference evidence="2 3" key="1">
    <citation type="submission" date="2024-01" db="EMBL/GenBank/DDBJ databases">
        <title>Genome assemblies of Stephania.</title>
        <authorList>
            <person name="Yang L."/>
        </authorList>
    </citation>
    <scope>NUCLEOTIDE SEQUENCE [LARGE SCALE GENOMIC DNA]</scope>
    <source>
        <strain evidence="2">QJT</strain>
        <tissue evidence="2">Leaf</tissue>
    </source>
</reference>
<evidence type="ECO:0000313" key="3">
    <source>
        <dbReference type="Proteomes" id="UP001417504"/>
    </source>
</evidence>
<dbReference type="AlphaFoldDB" id="A0AAP0IWY9"/>
<dbReference type="EMBL" id="JBBNAE010000005">
    <property type="protein sequence ID" value="KAK9123304.1"/>
    <property type="molecule type" value="Genomic_DNA"/>
</dbReference>
<keyword evidence="3" id="KW-1185">Reference proteome</keyword>
<accession>A0AAP0IWY9</accession>
<feature type="chain" id="PRO_5042984331" evidence="1">
    <location>
        <begin position="32"/>
        <end position="92"/>
    </location>
</feature>
<feature type="signal peptide" evidence="1">
    <location>
        <begin position="1"/>
        <end position="31"/>
    </location>
</feature>
<evidence type="ECO:0000313" key="2">
    <source>
        <dbReference type="EMBL" id="KAK9123304.1"/>
    </source>
</evidence>
<name>A0AAP0IWY9_9MAGN</name>
<proteinExistence type="predicted"/>
<sequence>MVGSKKIGVSTMIVLLLIVLAASAIIGSVDAEMEFSDFLGSVLGEETCVVKECSAQVYGLDNTPGAESSFAEGLILLSWKIQVLIPLPYCFK</sequence>
<evidence type="ECO:0000256" key="1">
    <source>
        <dbReference type="SAM" id="SignalP"/>
    </source>
</evidence>
<comment type="caution">
    <text evidence="2">The sequence shown here is derived from an EMBL/GenBank/DDBJ whole genome shotgun (WGS) entry which is preliminary data.</text>
</comment>
<protein>
    <submittedName>
        <fullName evidence="2">Uncharacterized protein</fullName>
    </submittedName>
</protein>
<keyword evidence="1" id="KW-0732">Signal</keyword>
<gene>
    <name evidence="2" type="ORF">Sjap_012906</name>
</gene>
<dbReference type="Proteomes" id="UP001417504">
    <property type="component" value="Unassembled WGS sequence"/>
</dbReference>